<feature type="domain" description="Heparinase II/III-like C-terminal" evidence="5">
    <location>
        <begin position="406"/>
        <end position="623"/>
    </location>
</feature>
<comment type="subcellular location">
    <subcellularLocation>
        <location evidence="1">Periplasm</location>
    </subcellularLocation>
</comment>
<dbReference type="InterPro" id="IPR008929">
    <property type="entry name" value="Chondroitin_lyas"/>
</dbReference>
<dbReference type="Proteomes" id="UP000627521">
    <property type="component" value="Unassembled WGS sequence"/>
</dbReference>
<evidence type="ECO:0000259" key="6">
    <source>
        <dbReference type="Pfam" id="PF16889"/>
    </source>
</evidence>
<name>A0ABR8LU33_9FLAO</name>
<evidence type="ECO:0000259" key="5">
    <source>
        <dbReference type="Pfam" id="PF07940"/>
    </source>
</evidence>
<dbReference type="PANTHER" id="PTHR39210">
    <property type="entry name" value="HEPARIN-SULFATE LYASE"/>
    <property type="match status" value="1"/>
</dbReference>
<dbReference type="Gene3D" id="2.70.98.70">
    <property type="match status" value="1"/>
</dbReference>
<evidence type="ECO:0000256" key="3">
    <source>
        <dbReference type="ARBA" id="ARBA00022764"/>
    </source>
</evidence>
<evidence type="ECO:0000313" key="7">
    <source>
        <dbReference type="EMBL" id="MBD3861990.1"/>
    </source>
</evidence>
<evidence type="ECO:0000313" key="8">
    <source>
        <dbReference type="Proteomes" id="UP000627521"/>
    </source>
</evidence>
<sequence>MKVFCFNLIICLGIVHILGAQNIPSDKVLTIQELSNYLTKPVKKQLSVNGEISEQRLAEYFREKFSERYFYDWKTNEARFKEYKKLYPEAEAGHTERALDHLAKFPSNAQWKLPFNYQNGQPVNAYALRHLARQHKMVDIGYYYFYQNKDITFLDYFTQQLASLNKALSNNQFEIIADGNGVYEAFRSGYRVINWLQLHSLFLGQSGYSDQEQLITIATFLQHAQHLFENNQKFVPGNHQTRGLTALAMIAIILKDFEGADQWYNHAMSLLGAHLDKEINNDGFQFERTVHYHISDIGTYYYVYQLAKKSNLPIQAVWENKLKSLFTTLSKIAFPDKSAPVLSDDTDTPWAETNDISGAMTLGYLLFENPEIGYFANAKLNTKFYWTASQSQLDKLKNKQTSAPKALSLDFPDTGYYFMREGWDKDDTVMVISAGVDPIKPDHQHGDILGIQAMANGKVVLPNYQVRYSLSDLELFKNSMTKNVALVDNQLLGKQYTSNKGGSGFGKFKKLPEPKTLTWFTNKALDVFVGSHDGFSNIGVDYTRQVIAVNKEFWIVKDNFESQTNHTYKQVWQGHYSQENGPNLLRSSFDDGSGLDILQLHTVDSVLTDGARGKQWSVVSKNSDKSFSFISVIFPFKTYDKRIDETLSVPEIKDWLLNQSNWKTNNKQSVSLTKAETSLLFSVQTITDKQVSISFSKTSDVYITRNNKTITIQLLSQPYNDLNMQVMVDGKPFKIVNKTVYNSGKIPVNGNQEYILEFAKN</sequence>
<dbReference type="PANTHER" id="PTHR39210:SF1">
    <property type="entry name" value="HEPARIN-SULFATE LYASE"/>
    <property type="match status" value="1"/>
</dbReference>
<evidence type="ECO:0000256" key="4">
    <source>
        <dbReference type="ARBA" id="ARBA00023239"/>
    </source>
</evidence>
<dbReference type="InterPro" id="IPR012480">
    <property type="entry name" value="Hepar_II_III_C"/>
</dbReference>
<proteinExistence type="predicted"/>
<comment type="caution">
    <text evidence="7">The sequence shown here is derived from an EMBL/GenBank/DDBJ whole genome shotgun (WGS) entry which is preliminary data.</text>
</comment>
<protein>
    <submittedName>
        <fullName evidence="7">Heparinase II/III family protein</fullName>
    </submittedName>
</protein>
<dbReference type="Pfam" id="PF16889">
    <property type="entry name" value="Hepar_II_III_N"/>
    <property type="match status" value="1"/>
</dbReference>
<dbReference type="RefSeq" id="WP_191098693.1">
    <property type="nucleotide sequence ID" value="NZ_JACXXF010000001.1"/>
</dbReference>
<reference evidence="7 8" key="1">
    <citation type="submission" date="2020-09" db="EMBL/GenBank/DDBJ databases">
        <title>Bacillus nautilus sp. nov., Chryseoglobus crepusculi sp. nov, and Psychrobacter noctis sp. nov., isolated from deep-sea sponges from the equatorial Atlantic.</title>
        <authorList>
            <person name="Stennett H.L."/>
            <person name="Williams S.E."/>
        </authorList>
    </citation>
    <scope>NUCLEOTIDE SEQUENCE [LARGE SCALE GENOMIC DNA]</scope>
    <source>
        <strain evidence="7 8">28M-24</strain>
    </source>
</reference>
<dbReference type="Pfam" id="PF07940">
    <property type="entry name" value="Hepar_II_III_C"/>
    <property type="match status" value="1"/>
</dbReference>
<accession>A0ABR8LU33</accession>
<keyword evidence="4" id="KW-0456">Lyase</keyword>
<keyword evidence="3" id="KW-0574">Periplasm</keyword>
<dbReference type="EMBL" id="JACXXH010000001">
    <property type="protein sequence ID" value="MBD3861990.1"/>
    <property type="molecule type" value="Genomic_DNA"/>
</dbReference>
<evidence type="ECO:0000256" key="2">
    <source>
        <dbReference type="ARBA" id="ARBA00022729"/>
    </source>
</evidence>
<dbReference type="InterPro" id="IPR031680">
    <property type="entry name" value="Hepar_II_III_N"/>
</dbReference>
<dbReference type="SUPFAM" id="SSF48230">
    <property type="entry name" value="Chondroitin AC/alginate lyase"/>
    <property type="match status" value="1"/>
</dbReference>
<feature type="domain" description="Heparin-sulfate lyase N-terminal" evidence="6">
    <location>
        <begin position="51"/>
        <end position="347"/>
    </location>
</feature>
<keyword evidence="8" id="KW-1185">Reference proteome</keyword>
<dbReference type="Gene3D" id="1.50.10.100">
    <property type="entry name" value="Chondroitin AC/alginate lyase"/>
    <property type="match status" value="1"/>
</dbReference>
<evidence type="ECO:0000256" key="1">
    <source>
        <dbReference type="ARBA" id="ARBA00004418"/>
    </source>
</evidence>
<keyword evidence="2" id="KW-0732">Signal</keyword>
<organism evidence="7 8">
    <name type="scientific">Olleya marilimosa</name>
    <dbReference type="NCBI Taxonomy" id="272164"/>
    <lineage>
        <taxon>Bacteria</taxon>
        <taxon>Pseudomonadati</taxon>
        <taxon>Bacteroidota</taxon>
        <taxon>Flavobacteriia</taxon>
        <taxon>Flavobacteriales</taxon>
        <taxon>Flavobacteriaceae</taxon>
    </lineage>
</organism>
<gene>
    <name evidence="7" type="ORF">IEG06_00910</name>
</gene>